<evidence type="ECO:0000313" key="1">
    <source>
        <dbReference type="EMBL" id="GFC92317.1"/>
    </source>
</evidence>
<organism evidence="1">
    <name type="scientific">Tanacetum cinerariifolium</name>
    <name type="common">Dalmatian daisy</name>
    <name type="synonym">Chrysanthemum cinerariifolium</name>
    <dbReference type="NCBI Taxonomy" id="118510"/>
    <lineage>
        <taxon>Eukaryota</taxon>
        <taxon>Viridiplantae</taxon>
        <taxon>Streptophyta</taxon>
        <taxon>Embryophyta</taxon>
        <taxon>Tracheophyta</taxon>
        <taxon>Spermatophyta</taxon>
        <taxon>Magnoliopsida</taxon>
        <taxon>eudicotyledons</taxon>
        <taxon>Gunneridae</taxon>
        <taxon>Pentapetalae</taxon>
        <taxon>asterids</taxon>
        <taxon>campanulids</taxon>
        <taxon>Asterales</taxon>
        <taxon>Asteraceae</taxon>
        <taxon>Asteroideae</taxon>
        <taxon>Anthemideae</taxon>
        <taxon>Anthemidinae</taxon>
        <taxon>Tanacetum</taxon>
    </lineage>
</organism>
<dbReference type="EMBL" id="BKCJ011136910">
    <property type="protein sequence ID" value="GFC92317.1"/>
    <property type="molecule type" value="Genomic_DNA"/>
</dbReference>
<protein>
    <submittedName>
        <fullName evidence="1">Uncharacterized protein</fullName>
    </submittedName>
</protein>
<dbReference type="AlphaFoldDB" id="A0A699S4T3"/>
<reference evidence="1" key="1">
    <citation type="journal article" date="2019" name="Sci. Rep.">
        <title>Draft genome of Tanacetum cinerariifolium, the natural source of mosquito coil.</title>
        <authorList>
            <person name="Yamashiro T."/>
            <person name="Shiraishi A."/>
            <person name="Satake H."/>
            <person name="Nakayama K."/>
        </authorList>
    </citation>
    <scope>NUCLEOTIDE SEQUENCE</scope>
</reference>
<comment type="caution">
    <text evidence="1">The sequence shown here is derived from an EMBL/GenBank/DDBJ whole genome shotgun (WGS) entry which is preliminary data.</text>
</comment>
<feature type="non-terminal residue" evidence="1">
    <location>
        <position position="78"/>
    </location>
</feature>
<proteinExistence type="predicted"/>
<name>A0A699S4T3_TANCI</name>
<sequence>MERLMVRRHDTSLGWTRETYYELCSALQEDRACKHISNSFQYLEESNIPRVQLPPFAKAYDPFFQGETLSITLSPTWN</sequence>
<gene>
    <name evidence="1" type="ORF">Tci_864287</name>
</gene>
<accession>A0A699S4T3</accession>